<accession>A0A4P9ZPP2</accession>
<protein>
    <submittedName>
        <fullName evidence="2">Uncharacterized protein</fullName>
    </submittedName>
</protein>
<sequence>MGNYISRSVRQYPRPTASLGKGPSRTLPKSNSPSTKSAETQSRLEQNIAQEKQINSQIQQNLGAFFKPRETAIPLQRVAGSKTESPLITIKNRSKADNIEQINTRNKLSSDALQLFLIDLKPPPGQSSLSIAELSRKYNIDENLVRVLGHYYSPTFPPPPTKVASADVPKSTVH</sequence>
<gene>
    <name evidence="2" type="ORF">BJ085DRAFT_36232</name>
</gene>
<feature type="compositionally biased region" description="Polar residues" evidence="1">
    <location>
        <begin position="27"/>
        <end position="43"/>
    </location>
</feature>
<dbReference type="EMBL" id="ML003117">
    <property type="protein sequence ID" value="RKP34661.1"/>
    <property type="molecule type" value="Genomic_DNA"/>
</dbReference>
<evidence type="ECO:0000313" key="3">
    <source>
        <dbReference type="Proteomes" id="UP000268162"/>
    </source>
</evidence>
<dbReference type="AlphaFoldDB" id="A0A4P9ZPP2"/>
<evidence type="ECO:0000313" key="2">
    <source>
        <dbReference type="EMBL" id="RKP34661.1"/>
    </source>
</evidence>
<evidence type="ECO:0000256" key="1">
    <source>
        <dbReference type="SAM" id="MobiDB-lite"/>
    </source>
</evidence>
<feature type="region of interest" description="Disordered" evidence="1">
    <location>
        <begin position="1"/>
        <end position="43"/>
    </location>
</feature>
<reference evidence="3" key="1">
    <citation type="journal article" date="2018" name="Nat. Microbiol.">
        <title>Leveraging single-cell genomics to expand the fungal tree of life.</title>
        <authorList>
            <person name="Ahrendt S.R."/>
            <person name="Quandt C.A."/>
            <person name="Ciobanu D."/>
            <person name="Clum A."/>
            <person name="Salamov A."/>
            <person name="Andreopoulos B."/>
            <person name="Cheng J.F."/>
            <person name="Woyke T."/>
            <person name="Pelin A."/>
            <person name="Henrissat B."/>
            <person name="Reynolds N.K."/>
            <person name="Benny G.L."/>
            <person name="Smith M.E."/>
            <person name="James T.Y."/>
            <person name="Grigoriev I.V."/>
        </authorList>
    </citation>
    <scope>NUCLEOTIDE SEQUENCE [LARGE SCALE GENOMIC DNA]</scope>
    <source>
        <strain evidence="3">RSA 468</strain>
    </source>
</reference>
<dbReference type="Proteomes" id="UP000268162">
    <property type="component" value="Unassembled WGS sequence"/>
</dbReference>
<proteinExistence type="predicted"/>
<keyword evidence="3" id="KW-1185">Reference proteome</keyword>
<organism evidence="2 3">
    <name type="scientific">Dimargaris cristalligena</name>
    <dbReference type="NCBI Taxonomy" id="215637"/>
    <lineage>
        <taxon>Eukaryota</taxon>
        <taxon>Fungi</taxon>
        <taxon>Fungi incertae sedis</taxon>
        <taxon>Zoopagomycota</taxon>
        <taxon>Kickxellomycotina</taxon>
        <taxon>Dimargaritomycetes</taxon>
        <taxon>Dimargaritales</taxon>
        <taxon>Dimargaritaceae</taxon>
        <taxon>Dimargaris</taxon>
    </lineage>
</organism>
<name>A0A4P9ZPP2_9FUNG</name>